<dbReference type="AlphaFoldDB" id="A0A1M7BMW5"/>
<dbReference type="PROSITE" id="PS51729">
    <property type="entry name" value="GNAT_YJDJ"/>
    <property type="match status" value="1"/>
</dbReference>
<evidence type="ECO:0000313" key="3">
    <source>
        <dbReference type="Proteomes" id="UP000184206"/>
    </source>
</evidence>
<dbReference type="Gene3D" id="3.40.630.30">
    <property type="match status" value="1"/>
</dbReference>
<dbReference type="Pfam" id="PF14542">
    <property type="entry name" value="Acetyltransf_CG"/>
    <property type="match status" value="1"/>
</dbReference>
<dbReference type="STRING" id="1123231.SAMN02745189_00503"/>
<feature type="domain" description="N-acetyltransferase" evidence="1">
    <location>
        <begin position="4"/>
        <end position="92"/>
    </location>
</feature>
<dbReference type="RefSeq" id="WP_072707954.1">
    <property type="nucleotide sequence ID" value="NZ_FRCF01000002.1"/>
</dbReference>
<gene>
    <name evidence="2" type="ORF">SAMN02745189_00503</name>
</gene>
<accession>A0A1M7BMW5</accession>
<keyword evidence="3" id="KW-1185">Reference proteome</keyword>
<dbReference type="Proteomes" id="UP000184206">
    <property type="component" value="Unassembled WGS sequence"/>
</dbReference>
<sequence length="92" mass="10312">MDVDIKKGENMFFVGEDELNPEAYVSYIVDDEGDFIIDSTQVANQLSGQGMGSALVGMVIEYAREEDKKIVPECPFARAVMEREAETKKMIK</sequence>
<dbReference type="InterPro" id="IPR016181">
    <property type="entry name" value="Acyl_CoA_acyltransferase"/>
</dbReference>
<dbReference type="InterPro" id="IPR031165">
    <property type="entry name" value="GNAT_YJDJ"/>
</dbReference>
<name>A0A1M7BMW5_9BACL</name>
<reference evidence="2 3" key="1">
    <citation type="submission" date="2016-11" db="EMBL/GenBank/DDBJ databases">
        <authorList>
            <person name="Jaros S."/>
            <person name="Januszkiewicz K."/>
            <person name="Wedrychowicz H."/>
        </authorList>
    </citation>
    <scope>NUCLEOTIDE SEQUENCE [LARGE SCALE GENOMIC DNA]</scope>
    <source>
        <strain evidence="2 3">DSM 16010</strain>
    </source>
</reference>
<dbReference type="OrthoDB" id="9793389at2"/>
<proteinExistence type="predicted"/>
<dbReference type="CDD" id="cd04301">
    <property type="entry name" value="NAT_SF"/>
    <property type="match status" value="1"/>
</dbReference>
<evidence type="ECO:0000313" key="2">
    <source>
        <dbReference type="EMBL" id="SHL55909.1"/>
    </source>
</evidence>
<dbReference type="SUPFAM" id="SSF55729">
    <property type="entry name" value="Acyl-CoA N-acyltransferases (Nat)"/>
    <property type="match status" value="1"/>
</dbReference>
<evidence type="ECO:0000259" key="1">
    <source>
        <dbReference type="PROSITE" id="PS51729"/>
    </source>
</evidence>
<organism evidence="2 3">
    <name type="scientific">Lacicoccus alkaliphilus DSM 16010</name>
    <dbReference type="NCBI Taxonomy" id="1123231"/>
    <lineage>
        <taxon>Bacteria</taxon>
        <taxon>Bacillati</taxon>
        <taxon>Bacillota</taxon>
        <taxon>Bacilli</taxon>
        <taxon>Bacillales</taxon>
        <taxon>Salinicoccaceae</taxon>
        <taxon>Lacicoccus</taxon>
    </lineage>
</organism>
<dbReference type="EMBL" id="FRCF01000002">
    <property type="protein sequence ID" value="SHL55909.1"/>
    <property type="molecule type" value="Genomic_DNA"/>
</dbReference>
<protein>
    <recommendedName>
        <fullName evidence="1">N-acetyltransferase domain-containing protein</fullName>
    </recommendedName>
</protein>